<dbReference type="PANTHER" id="PTHR43751">
    <property type="entry name" value="SULFATASE"/>
    <property type="match status" value="1"/>
</dbReference>
<evidence type="ECO:0000259" key="2">
    <source>
        <dbReference type="Pfam" id="PF00884"/>
    </source>
</evidence>
<protein>
    <submittedName>
        <fullName evidence="3">Arylsulfatase</fullName>
    </submittedName>
</protein>
<dbReference type="PANTHER" id="PTHR43751:SF3">
    <property type="entry name" value="SULFATASE N-TERMINAL DOMAIN-CONTAINING PROTEIN"/>
    <property type="match status" value="1"/>
</dbReference>
<dbReference type="Gene3D" id="3.40.720.10">
    <property type="entry name" value="Alkaline Phosphatase, subunit A"/>
    <property type="match status" value="1"/>
</dbReference>
<reference evidence="4" key="1">
    <citation type="submission" date="2013-11" db="EMBL/GenBank/DDBJ databases">
        <authorList>
            <person name="Hoang H.T."/>
            <person name="Killian M.L."/>
            <person name="Madson D.M."/>
            <person name="Arruda P.H.E."/>
            <person name="Sun D."/>
            <person name="Schwartz K.J."/>
            <person name="Yoon K."/>
        </authorList>
    </citation>
    <scope>NUCLEOTIDE SEQUENCE [LARGE SCALE GENOMIC DNA]</scope>
    <source>
        <strain evidence="4">CDK2</strain>
    </source>
</reference>
<comment type="caution">
    <text evidence="3">The sequence shown here is derived from an EMBL/GenBank/DDBJ whole genome shotgun (WGS) entry which is preliminary data.</text>
</comment>
<feature type="compositionally biased region" description="Pro residues" evidence="1">
    <location>
        <begin position="98"/>
        <end position="111"/>
    </location>
</feature>
<proteinExistence type="predicted"/>
<accession>A0A0P7HZL2</accession>
<evidence type="ECO:0000313" key="4">
    <source>
        <dbReference type="Proteomes" id="UP000050535"/>
    </source>
</evidence>
<feature type="domain" description="Sulfatase N-terminal" evidence="2">
    <location>
        <begin position="7"/>
        <end position="85"/>
    </location>
</feature>
<name>A0A0P7HZL2_9EURY</name>
<organism evidence="3 4">
    <name type="scientific">Halolamina pelagica</name>
    <dbReference type="NCBI Taxonomy" id="699431"/>
    <lineage>
        <taxon>Archaea</taxon>
        <taxon>Methanobacteriati</taxon>
        <taxon>Methanobacteriota</taxon>
        <taxon>Stenosarchaea group</taxon>
        <taxon>Halobacteria</taxon>
        <taxon>Halobacteriales</taxon>
        <taxon>Haloferacaceae</taxon>
    </lineage>
</organism>
<dbReference type="EMBL" id="LGUC01000001">
    <property type="protein sequence ID" value="KPN29814.1"/>
    <property type="molecule type" value="Genomic_DNA"/>
</dbReference>
<evidence type="ECO:0000256" key="1">
    <source>
        <dbReference type="SAM" id="MobiDB-lite"/>
    </source>
</evidence>
<dbReference type="SUPFAM" id="SSF53649">
    <property type="entry name" value="Alkaline phosphatase-like"/>
    <property type="match status" value="1"/>
</dbReference>
<dbReference type="InterPro" id="IPR017850">
    <property type="entry name" value="Alkaline_phosphatase_core_sf"/>
</dbReference>
<dbReference type="AlphaFoldDB" id="A0A0P7HZL2"/>
<dbReference type="InterPro" id="IPR052701">
    <property type="entry name" value="GAG_Ulvan_Degrading_Sulfatases"/>
</dbReference>
<dbReference type="Pfam" id="PF00884">
    <property type="entry name" value="Sulfatase"/>
    <property type="match status" value="1"/>
</dbReference>
<feature type="compositionally biased region" description="Basic residues" evidence="1">
    <location>
        <begin position="84"/>
        <end position="95"/>
    </location>
</feature>
<dbReference type="InterPro" id="IPR000917">
    <property type="entry name" value="Sulfatase_N"/>
</dbReference>
<sequence>MTSGSPSNVLFVVMDTVRKDHLGPYGYHRDTTPGLDEFAEEATVFDNAVAPAPWTLPVHASIFTGMYPSRHGADQENPYLEGRRRSRSRSRRRATRPPATPRTPGSPPTPTSPTGSTTRTTSSR</sequence>
<gene>
    <name evidence="3" type="ORF">SY89_00532</name>
</gene>
<evidence type="ECO:0000313" key="3">
    <source>
        <dbReference type="EMBL" id="KPN29814.1"/>
    </source>
</evidence>
<dbReference type="Proteomes" id="UP000050535">
    <property type="component" value="Unassembled WGS sequence"/>
</dbReference>
<feature type="compositionally biased region" description="Low complexity" evidence="1">
    <location>
        <begin position="112"/>
        <end position="124"/>
    </location>
</feature>
<keyword evidence="4" id="KW-1185">Reference proteome</keyword>
<feature type="region of interest" description="Disordered" evidence="1">
    <location>
        <begin position="66"/>
        <end position="124"/>
    </location>
</feature>
<dbReference type="STRING" id="699431.SY89_00532"/>